<comment type="caution">
    <text evidence="1">The sequence shown here is derived from an EMBL/GenBank/DDBJ whole genome shotgun (WGS) entry which is preliminary data.</text>
</comment>
<dbReference type="Proteomes" id="UP000887116">
    <property type="component" value="Unassembled WGS sequence"/>
</dbReference>
<protein>
    <submittedName>
        <fullName evidence="1">Uncharacterized protein</fullName>
    </submittedName>
</protein>
<evidence type="ECO:0000313" key="1">
    <source>
        <dbReference type="EMBL" id="GFQ86380.1"/>
    </source>
</evidence>
<dbReference type="AlphaFoldDB" id="A0A8X6FPL3"/>
<organism evidence="1 2">
    <name type="scientific">Trichonephila clavata</name>
    <name type="common">Joro spider</name>
    <name type="synonym">Nephila clavata</name>
    <dbReference type="NCBI Taxonomy" id="2740835"/>
    <lineage>
        <taxon>Eukaryota</taxon>
        <taxon>Metazoa</taxon>
        <taxon>Ecdysozoa</taxon>
        <taxon>Arthropoda</taxon>
        <taxon>Chelicerata</taxon>
        <taxon>Arachnida</taxon>
        <taxon>Araneae</taxon>
        <taxon>Araneomorphae</taxon>
        <taxon>Entelegynae</taxon>
        <taxon>Araneoidea</taxon>
        <taxon>Nephilidae</taxon>
        <taxon>Trichonephila</taxon>
    </lineage>
</organism>
<evidence type="ECO:0000313" key="2">
    <source>
        <dbReference type="Proteomes" id="UP000887116"/>
    </source>
</evidence>
<reference evidence="1" key="1">
    <citation type="submission" date="2020-07" db="EMBL/GenBank/DDBJ databases">
        <title>Multicomponent nature underlies the extraordinary mechanical properties of spider dragline silk.</title>
        <authorList>
            <person name="Kono N."/>
            <person name="Nakamura H."/>
            <person name="Mori M."/>
            <person name="Yoshida Y."/>
            <person name="Ohtoshi R."/>
            <person name="Malay A.D."/>
            <person name="Moran D.A.P."/>
            <person name="Tomita M."/>
            <person name="Numata K."/>
            <person name="Arakawa K."/>
        </authorList>
    </citation>
    <scope>NUCLEOTIDE SEQUENCE</scope>
</reference>
<sequence length="117" mass="13376">MNDPIVFLVSSVYSGILELNIVKQDIIKIPVEEVARNVNQIKGDIKYCKETDKEVYKLKALHINIKNSGADSVFFKRHILASISWLKFAISLHFAETTFKSKAFRSLLNICITSPYR</sequence>
<keyword evidence="2" id="KW-1185">Reference proteome</keyword>
<name>A0A8X6FPL3_TRICU</name>
<dbReference type="OrthoDB" id="10510076at2759"/>
<dbReference type="EMBL" id="BMAO01023054">
    <property type="protein sequence ID" value="GFQ86380.1"/>
    <property type="molecule type" value="Genomic_DNA"/>
</dbReference>
<accession>A0A8X6FPL3</accession>
<proteinExistence type="predicted"/>
<gene>
    <name evidence="1" type="ORF">TNCT_712061</name>
</gene>